<feature type="domain" description="DUF5651" evidence="1">
    <location>
        <begin position="118"/>
        <end position="168"/>
    </location>
</feature>
<dbReference type="Pfam" id="PF18892">
    <property type="entry name" value="DUF5651"/>
    <property type="match status" value="1"/>
</dbReference>
<name>A0ABU0FSK0_9BACI</name>
<evidence type="ECO:0000313" key="3">
    <source>
        <dbReference type="Proteomes" id="UP001242313"/>
    </source>
</evidence>
<protein>
    <recommendedName>
        <fullName evidence="1">DUF5651 domain-containing protein</fullName>
    </recommendedName>
</protein>
<dbReference type="RefSeq" id="WP_307191294.1">
    <property type="nucleotide sequence ID" value="NZ_JAUSUN010000004.1"/>
</dbReference>
<dbReference type="InterPro" id="IPR043711">
    <property type="entry name" value="DUF5651"/>
</dbReference>
<proteinExistence type="predicted"/>
<dbReference type="Proteomes" id="UP001242313">
    <property type="component" value="Unassembled WGS sequence"/>
</dbReference>
<comment type="caution">
    <text evidence="2">The sequence shown here is derived from an EMBL/GenBank/DDBJ whole genome shotgun (WGS) entry which is preliminary data.</text>
</comment>
<evidence type="ECO:0000259" key="1">
    <source>
        <dbReference type="Pfam" id="PF18892"/>
    </source>
</evidence>
<gene>
    <name evidence="2" type="ORF">J2S25_000885</name>
</gene>
<evidence type="ECO:0000313" key="2">
    <source>
        <dbReference type="EMBL" id="MDQ0412705.1"/>
    </source>
</evidence>
<organism evidence="2 3">
    <name type="scientific">Mesobacillus stamsii</name>
    <dbReference type="NCBI Taxonomy" id="225347"/>
    <lineage>
        <taxon>Bacteria</taxon>
        <taxon>Bacillati</taxon>
        <taxon>Bacillota</taxon>
        <taxon>Bacilli</taxon>
        <taxon>Bacillales</taxon>
        <taxon>Bacillaceae</taxon>
        <taxon>Mesobacillus</taxon>
    </lineage>
</organism>
<reference evidence="2 3" key="1">
    <citation type="submission" date="2023-07" db="EMBL/GenBank/DDBJ databases">
        <title>Genomic Encyclopedia of Type Strains, Phase IV (KMG-IV): sequencing the most valuable type-strain genomes for metagenomic binning, comparative biology and taxonomic classification.</title>
        <authorList>
            <person name="Goeker M."/>
        </authorList>
    </citation>
    <scope>NUCLEOTIDE SEQUENCE [LARGE SCALE GENOMIC DNA]</scope>
    <source>
        <strain evidence="2 3">DSM 19598</strain>
    </source>
</reference>
<accession>A0ABU0FSK0</accession>
<sequence>MRDYLNSNEKNQFMVLQSIVQMMDGLRNSGVNGPKISSMLEDWTKRDNMTKAEHKNLKTSETFLRKFLASVYERLNSKEQDVIKKKLVKFDFKLIDDYTLKQIDRDIKDKITNAVLPRQQFYDWSSEIMAVKCNGCTQEWNTCQLHQVFDDNLVPESGFDCKNCKFAYTTGE</sequence>
<dbReference type="EMBL" id="JAUSUN010000004">
    <property type="protein sequence ID" value="MDQ0412705.1"/>
    <property type="molecule type" value="Genomic_DNA"/>
</dbReference>
<keyword evidence="3" id="KW-1185">Reference proteome</keyword>